<protein>
    <submittedName>
        <fullName evidence="1">Uncharacterized protein</fullName>
    </submittedName>
</protein>
<reference evidence="1 2" key="1">
    <citation type="submission" date="2024-07" db="EMBL/GenBank/DDBJ databases">
        <title>Section-level genome sequencing and comparative genomics of Aspergillus sections Usti and Cavernicolus.</title>
        <authorList>
            <consortium name="Lawrence Berkeley National Laboratory"/>
            <person name="Nybo J.L."/>
            <person name="Vesth T.C."/>
            <person name="Theobald S."/>
            <person name="Frisvad J.C."/>
            <person name="Larsen T.O."/>
            <person name="Kjaerboelling I."/>
            <person name="Rothschild-Mancinelli K."/>
            <person name="Lyhne E.K."/>
            <person name="Kogle M.E."/>
            <person name="Barry K."/>
            <person name="Clum A."/>
            <person name="Na H."/>
            <person name="Ledsgaard L."/>
            <person name="Lin J."/>
            <person name="Lipzen A."/>
            <person name="Kuo A."/>
            <person name="Riley R."/>
            <person name="Mondo S."/>
            <person name="Labutti K."/>
            <person name="Haridas S."/>
            <person name="Pangalinan J."/>
            <person name="Salamov A.A."/>
            <person name="Simmons B.A."/>
            <person name="Magnuson J.K."/>
            <person name="Chen J."/>
            <person name="Drula E."/>
            <person name="Henrissat B."/>
            <person name="Wiebenga A."/>
            <person name="Lubbers R.J."/>
            <person name="Gomes A.C."/>
            <person name="Makela M.R."/>
            <person name="Stajich J."/>
            <person name="Grigoriev I.V."/>
            <person name="Mortensen U.H."/>
            <person name="De Vries R.P."/>
            <person name="Baker S.E."/>
            <person name="Andersen M.R."/>
        </authorList>
    </citation>
    <scope>NUCLEOTIDE SEQUENCE [LARGE SCALE GENOMIC DNA]</scope>
    <source>
        <strain evidence="1 2">CBS 209.92</strain>
    </source>
</reference>
<dbReference type="EMBL" id="JBFTWV010000159">
    <property type="protein sequence ID" value="KAL2785006.1"/>
    <property type="molecule type" value="Genomic_DNA"/>
</dbReference>
<organism evidence="1 2">
    <name type="scientific">Aspergillus keveii</name>
    <dbReference type="NCBI Taxonomy" id="714993"/>
    <lineage>
        <taxon>Eukaryota</taxon>
        <taxon>Fungi</taxon>
        <taxon>Dikarya</taxon>
        <taxon>Ascomycota</taxon>
        <taxon>Pezizomycotina</taxon>
        <taxon>Eurotiomycetes</taxon>
        <taxon>Eurotiomycetidae</taxon>
        <taxon>Eurotiales</taxon>
        <taxon>Aspergillaceae</taxon>
        <taxon>Aspergillus</taxon>
        <taxon>Aspergillus subgen. Nidulantes</taxon>
    </lineage>
</organism>
<proteinExistence type="predicted"/>
<sequence length="57" mass="5931">MVIGQVDITIASSGRTVSGEFTARFVVEPESLQAGEPRLAASTVWADSAPLLDALKA</sequence>
<name>A0ABR4FP33_9EURO</name>
<accession>A0ABR4FP33</accession>
<dbReference type="Proteomes" id="UP001610563">
    <property type="component" value="Unassembled WGS sequence"/>
</dbReference>
<evidence type="ECO:0000313" key="2">
    <source>
        <dbReference type="Proteomes" id="UP001610563"/>
    </source>
</evidence>
<gene>
    <name evidence="1" type="ORF">BJX66DRAFT_315776</name>
</gene>
<keyword evidence="2" id="KW-1185">Reference proteome</keyword>
<comment type="caution">
    <text evidence="1">The sequence shown here is derived from an EMBL/GenBank/DDBJ whole genome shotgun (WGS) entry which is preliminary data.</text>
</comment>
<evidence type="ECO:0000313" key="1">
    <source>
        <dbReference type="EMBL" id="KAL2785006.1"/>
    </source>
</evidence>